<dbReference type="Proteomes" id="UP000179807">
    <property type="component" value="Unassembled WGS sequence"/>
</dbReference>
<keyword evidence="12" id="KW-1185">Reference proteome</keyword>
<feature type="transmembrane region" description="Helical" evidence="9">
    <location>
        <begin position="548"/>
        <end position="571"/>
    </location>
</feature>
<gene>
    <name evidence="11" type="primary">vatM</name>
    <name evidence="11" type="ORF">TRFO_30626</name>
</gene>
<dbReference type="GO" id="GO:0000220">
    <property type="term" value="C:vacuolar proton-transporting V-type ATPase, V0 domain"/>
    <property type="evidence" value="ECO:0007669"/>
    <property type="project" value="InterPro"/>
</dbReference>
<keyword evidence="5 9" id="KW-0375">Hydrogen ion transport</keyword>
<evidence type="ECO:0000256" key="2">
    <source>
        <dbReference type="ARBA" id="ARBA00009904"/>
    </source>
</evidence>
<evidence type="ECO:0000313" key="11">
    <source>
        <dbReference type="EMBL" id="OHT02264.1"/>
    </source>
</evidence>
<feature type="transmembrane region" description="Helical" evidence="9">
    <location>
        <begin position="439"/>
        <end position="457"/>
    </location>
</feature>
<feature type="transmembrane region" description="Helical" evidence="9">
    <location>
        <begin position="518"/>
        <end position="536"/>
    </location>
</feature>
<dbReference type="InterPro" id="IPR026028">
    <property type="entry name" value="V-type_ATPase_116kDa_su_euka"/>
</dbReference>
<keyword evidence="3 9" id="KW-0813">Transport</keyword>
<feature type="transmembrane region" description="Helical" evidence="9">
    <location>
        <begin position="712"/>
        <end position="736"/>
    </location>
</feature>
<keyword evidence="10" id="KW-0175">Coiled coil</keyword>
<name>A0A1J4JUZ4_9EUKA</name>
<feature type="transmembrane region" description="Helical" evidence="9">
    <location>
        <begin position="619"/>
        <end position="639"/>
    </location>
</feature>
<dbReference type="GeneID" id="94842170"/>
<accession>A0A1J4JUZ4</accession>
<dbReference type="VEuPathDB" id="TrichDB:TRFO_30626"/>
<comment type="subcellular location">
    <subcellularLocation>
        <location evidence="1">Membrane</location>
        <topology evidence="1">Multi-pass membrane protein</topology>
    </subcellularLocation>
</comment>
<keyword evidence="7 9" id="KW-0406">Ion transport</keyword>
<dbReference type="EMBL" id="MLAK01000873">
    <property type="protein sequence ID" value="OHT02264.1"/>
    <property type="molecule type" value="Genomic_DNA"/>
</dbReference>
<dbReference type="PIRSF" id="PIRSF001293">
    <property type="entry name" value="ATP6V0A1"/>
    <property type="match status" value="1"/>
</dbReference>
<dbReference type="GO" id="GO:0007035">
    <property type="term" value="P:vacuolar acidification"/>
    <property type="evidence" value="ECO:0007669"/>
    <property type="project" value="TreeGrafter"/>
</dbReference>
<proteinExistence type="inferred from homology"/>
<reference evidence="11" key="1">
    <citation type="submission" date="2016-10" db="EMBL/GenBank/DDBJ databases">
        <authorList>
            <person name="Benchimol M."/>
            <person name="Almeida L.G."/>
            <person name="Vasconcelos A.T."/>
            <person name="Perreira-Neves A."/>
            <person name="Rosa I.A."/>
            <person name="Tasca T."/>
            <person name="Bogo M.R."/>
            <person name="de Souza W."/>
        </authorList>
    </citation>
    <scope>NUCLEOTIDE SEQUENCE [LARGE SCALE GENOMIC DNA]</scope>
    <source>
        <strain evidence="11">K</strain>
    </source>
</reference>
<evidence type="ECO:0000256" key="1">
    <source>
        <dbReference type="ARBA" id="ARBA00004141"/>
    </source>
</evidence>
<comment type="function">
    <text evidence="9">Essential component of the vacuolar proton pump (V-ATPase), a multimeric enzyme that catalyzes the translocation of protons across the membranes. Required for assembly and activity of the V-ATPase.</text>
</comment>
<dbReference type="GO" id="GO:0046961">
    <property type="term" value="F:proton-transporting ATPase activity, rotational mechanism"/>
    <property type="evidence" value="ECO:0007669"/>
    <property type="project" value="InterPro"/>
</dbReference>
<comment type="caution">
    <text evidence="11">The sequence shown here is derived from an EMBL/GenBank/DDBJ whole genome shotgun (WGS) entry which is preliminary data.</text>
</comment>
<evidence type="ECO:0000256" key="6">
    <source>
        <dbReference type="ARBA" id="ARBA00022989"/>
    </source>
</evidence>
<dbReference type="OrthoDB" id="10264220at2759"/>
<evidence type="ECO:0000256" key="7">
    <source>
        <dbReference type="ARBA" id="ARBA00023065"/>
    </source>
</evidence>
<keyword evidence="4 9" id="KW-0812">Transmembrane</keyword>
<keyword evidence="6 9" id="KW-1133">Transmembrane helix</keyword>
<evidence type="ECO:0000256" key="10">
    <source>
        <dbReference type="SAM" id="Coils"/>
    </source>
</evidence>
<feature type="coiled-coil region" evidence="10">
    <location>
        <begin position="104"/>
        <end position="131"/>
    </location>
</feature>
<dbReference type="Pfam" id="PF01496">
    <property type="entry name" value="V_ATPase_I"/>
    <property type="match status" value="2"/>
</dbReference>
<dbReference type="PANTHER" id="PTHR11629">
    <property type="entry name" value="VACUOLAR PROTON ATPASES"/>
    <property type="match status" value="1"/>
</dbReference>
<evidence type="ECO:0000256" key="4">
    <source>
        <dbReference type="ARBA" id="ARBA00022692"/>
    </source>
</evidence>
<evidence type="ECO:0000256" key="9">
    <source>
        <dbReference type="RuleBase" id="RU361189"/>
    </source>
</evidence>
<dbReference type="GO" id="GO:0051117">
    <property type="term" value="F:ATPase binding"/>
    <property type="evidence" value="ECO:0007669"/>
    <property type="project" value="TreeGrafter"/>
</dbReference>
<dbReference type="InterPro" id="IPR002490">
    <property type="entry name" value="V-ATPase_116kDa_su"/>
</dbReference>
<evidence type="ECO:0000256" key="5">
    <source>
        <dbReference type="ARBA" id="ARBA00022781"/>
    </source>
</evidence>
<evidence type="ECO:0000256" key="8">
    <source>
        <dbReference type="ARBA" id="ARBA00023136"/>
    </source>
</evidence>
<comment type="similarity">
    <text evidence="2 9">Belongs to the V-ATPase 116 kDa subunit family.</text>
</comment>
<dbReference type="PANTHER" id="PTHR11629:SF63">
    <property type="entry name" value="V-TYPE PROTON ATPASE SUBUNIT A"/>
    <property type="match status" value="1"/>
</dbReference>
<feature type="transmembrane region" description="Helical" evidence="9">
    <location>
        <begin position="660"/>
        <end position="682"/>
    </location>
</feature>
<organism evidence="11 12">
    <name type="scientific">Tritrichomonas foetus</name>
    <dbReference type="NCBI Taxonomy" id="1144522"/>
    <lineage>
        <taxon>Eukaryota</taxon>
        <taxon>Metamonada</taxon>
        <taxon>Parabasalia</taxon>
        <taxon>Tritrichomonadida</taxon>
        <taxon>Tritrichomonadidae</taxon>
        <taxon>Tritrichomonas</taxon>
    </lineage>
</organism>
<dbReference type="RefSeq" id="XP_068355400.1">
    <property type="nucleotide sequence ID" value="XM_068507466.1"/>
</dbReference>
<sequence length="778" mass="89250">MSSVFFPEPMEFVEIVCPIEAAYNVIKKIAEKGTLEVIDINANNFSKPKRFADTFMLCEDAERCLRYIEIHLKSIEGMFPATPNKSQIPILINDLNLAQIAEYLNRADSELHEKINIYQQLQNQISVLRRKLQTLRFYRPIVEKSSSSIFQNSEQSLELAMIDDSQMLLSVAGLAPTSKIQRLFRTVYRVSRRNAILHIGEADGDLIPFAIFVSSSNLQQKVIKICESFTTHVYSFHTNDENLATLDAQIQSEIIQTELVLKDTVSSNIQFLKELSLSFWAWRIFIAREKQIWQTMDFGDFDRIESTVVYQAWTPKRLSKDLLNELQAAALESGTPVPVQIDTTKPEDHPDLVIPTFIETNSFTKSFQTLNNAYGVPNYDEINGGAFYCMYPFLFGVMFGDIGHSIFYILAAIALLILDPIVKKKNIDLGEIGGSVFGFKWLLFFASICALYCGFIYNECFGLPFTMFKSNWVVDVNESTTTLLKWKQEGEIYKFGIDSAWYFKDNELIFLNSYKMKISVVLGMCQMIFGMFLQLINHIHRRDKMEIILVWLPQMLYLVPFFGYLVVIIIVKWCTEFKSNPDYPLDQQENGVNLIQMMISMILSMGQKDETLQLYKEQWPIQTVIVILFIASIPCLLFLKPIYQCIKLRGDPKFNVIEIFVMNLIGVIEFCLGALSHTASYLRLWALSLAHSQLSHVIYEELFVMTLDSNNFVLLFVGFAAFCTLSAAILLAMEAFSALLHAIRLMWVEFSSKFYAGMGTQFKPVSFNKVLKNLKIRN</sequence>
<protein>
    <recommendedName>
        <fullName evidence="9">V-type proton ATPase subunit a</fullName>
    </recommendedName>
</protein>
<evidence type="ECO:0000313" key="12">
    <source>
        <dbReference type="Proteomes" id="UP000179807"/>
    </source>
</evidence>
<dbReference type="AlphaFoldDB" id="A0A1J4JUZ4"/>
<evidence type="ECO:0000256" key="3">
    <source>
        <dbReference type="ARBA" id="ARBA00022448"/>
    </source>
</evidence>
<feature type="transmembrane region" description="Helical" evidence="9">
    <location>
        <begin position="393"/>
        <end position="418"/>
    </location>
</feature>
<keyword evidence="8 9" id="KW-0472">Membrane</keyword>